<dbReference type="Gene3D" id="3.40.50.300">
    <property type="entry name" value="P-loop containing nucleotide triphosphate hydrolases"/>
    <property type="match status" value="1"/>
</dbReference>
<dbReference type="InterPro" id="IPR058840">
    <property type="entry name" value="AAA_SelU"/>
</dbReference>
<reference evidence="3 4" key="1">
    <citation type="submission" date="2017-08" db="EMBL/GenBank/DDBJ databases">
        <title>Substantial Increase in Enzyme Production by Combined Drug-Resistance Mutations in Paenibacillus agaridevorans.</title>
        <authorList>
            <person name="Tanaka Y."/>
            <person name="Funane K."/>
            <person name="Hosaka T."/>
            <person name="Shiwa Y."/>
            <person name="Fujita N."/>
            <person name="Miyazaki T."/>
            <person name="Yoshikawa H."/>
            <person name="Murakami K."/>
            <person name="Kasahara K."/>
            <person name="Inaoka T."/>
            <person name="Hiraga Y."/>
            <person name="Ochi K."/>
        </authorList>
    </citation>
    <scope>NUCLEOTIDE SEQUENCE [LARGE SCALE GENOMIC DNA]</scope>
    <source>
        <strain evidence="3 4">T-3040</strain>
    </source>
</reference>
<dbReference type="NCBIfam" id="NF008750">
    <property type="entry name" value="PRK11784.1-2"/>
    <property type="match status" value="1"/>
</dbReference>
<dbReference type="Pfam" id="PF26341">
    <property type="entry name" value="AAA_SelU"/>
    <property type="match status" value="1"/>
</dbReference>
<name>A0A2R5EJA2_9BACL</name>
<evidence type="ECO:0000313" key="3">
    <source>
        <dbReference type="EMBL" id="GBG05699.1"/>
    </source>
</evidence>
<dbReference type="Gene3D" id="3.40.250.10">
    <property type="entry name" value="Rhodanese-like domain"/>
    <property type="match status" value="1"/>
</dbReference>
<dbReference type="EMBL" id="BDQX01000016">
    <property type="protein sequence ID" value="GBG05699.1"/>
    <property type="molecule type" value="Genomic_DNA"/>
</dbReference>
<sequence length="344" mass="38859">MFQDMSIDELLKMRQSKTVVTIDARSPSEFAEATIPGSLNIPLFDDAERAEVGTTYKQVSVQAAMDRGLELVSAKLPDFIKQFREIPGQKVVFCWRGGMRSKTTATVLSLMGIRVHRLTGGFRAYRKWVVETLENMELAASPIVLLGNTGTGKTAILRQLAEEGYPVLDLEKMAGHRGSIFGHVGMASHNQKTFESLLVADLLQLEQSPYVLIEGESKRIGKAVIPDFIVRKKEQGEQLLIRLPIEERVRHIVEDYRPLEHKQELIQGFQRIRRHIHTPVAKEIAACLEADQYEAAVRLLLEHYYDPRYEHAMSQYSGPTTIIEADTVAEAARLVKERLTSRGY</sequence>
<proteinExistence type="predicted"/>
<dbReference type="PROSITE" id="PS50206">
    <property type="entry name" value="RHODANESE_3"/>
    <property type="match status" value="1"/>
</dbReference>
<dbReference type="InterPro" id="IPR017582">
    <property type="entry name" value="SelU"/>
</dbReference>
<dbReference type="PANTHER" id="PTHR30401:SF0">
    <property type="entry name" value="TRNA 2-SELENOURIDINE SYNTHASE"/>
    <property type="match status" value="1"/>
</dbReference>
<evidence type="ECO:0000256" key="1">
    <source>
        <dbReference type="ARBA" id="ARBA00023266"/>
    </source>
</evidence>
<dbReference type="SUPFAM" id="SSF52821">
    <property type="entry name" value="Rhodanese/Cell cycle control phosphatase"/>
    <property type="match status" value="1"/>
</dbReference>
<organism evidence="3 4">
    <name type="scientific">Paenibacillus agaridevorans</name>
    <dbReference type="NCBI Taxonomy" id="171404"/>
    <lineage>
        <taxon>Bacteria</taxon>
        <taxon>Bacillati</taxon>
        <taxon>Bacillota</taxon>
        <taxon>Bacilli</taxon>
        <taxon>Bacillales</taxon>
        <taxon>Paenibacillaceae</taxon>
        <taxon>Paenibacillus</taxon>
    </lineage>
</organism>
<dbReference type="Pfam" id="PF00581">
    <property type="entry name" value="Rhodanese"/>
    <property type="match status" value="1"/>
</dbReference>
<dbReference type="SUPFAM" id="SSF52540">
    <property type="entry name" value="P-loop containing nucleoside triphosphate hydrolases"/>
    <property type="match status" value="1"/>
</dbReference>
<dbReference type="SMART" id="SM00450">
    <property type="entry name" value="RHOD"/>
    <property type="match status" value="1"/>
</dbReference>
<dbReference type="InterPro" id="IPR036873">
    <property type="entry name" value="Rhodanese-like_dom_sf"/>
</dbReference>
<dbReference type="GO" id="GO:0002098">
    <property type="term" value="P:tRNA wobble uridine modification"/>
    <property type="evidence" value="ECO:0007669"/>
    <property type="project" value="InterPro"/>
</dbReference>
<evidence type="ECO:0000313" key="4">
    <source>
        <dbReference type="Proteomes" id="UP000245202"/>
    </source>
</evidence>
<dbReference type="GO" id="GO:0043828">
    <property type="term" value="F:tRNA 2-selenouridine synthase activity"/>
    <property type="evidence" value="ECO:0007669"/>
    <property type="project" value="InterPro"/>
</dbReference>
<accession>A0A2R5EJA2</accession>
<dbReference type="NCBIfam" id="TIGR03167">
    <property type="entry name" value="tRNA_sel_U_synt"/>
    <property type="match status" value="1"/>
</dbReference>
<dbReference type="Proteomes" id="UP000245202">
    <property type="component" value="Unassembled WGS sequence"/>
</dbReference>
<dbReference type="AlphaFoldDB" id="A0A2R5EJA2"/>
<dbReference type="RefSeq" id="WP_108991158.1">
    <property type="nucleotide sequence ID" value="NZ_BDQX01000016.1"/>
</dbReference>
<protein>
    <submittedName>
        <fullName evidence="3">tRNA 2-selenouridine synthase</fullName>
    </submittedName>
</protein>
<dbReference type="NCBIfam" id="NF008752">
    <property type="entry name" value="PRK11784.1-4"/>
    <property type="match status" value="1"/>
</dbReference>
<evidence type="ECO:0000259" key="2">
    <source>
        <dbReference type="PROSITE" id="PS50206"/>
    </source>
</evidence>
<keyword evidence="1" id="KW-0711">Selenium</keyword>
<gene>
    <name evidence="3" type="ORF">PAT3040_00183</name>
</gene>
<dbReference type="PANTHER" id="PTHR30401">
    <property type="entry name" value="TRNA 2-SELENOURIDINE SYNTHASE"/>
    <property type="match status" value="1"/>
</dbReference>
<dbReference type="InterPro" id="IPR027417">
    <property type="entry name" value="P-loop_NTPase"/>
</dbReference>
<dbReference type="InterPro" id="IPR001763">
    <property type="entry name" value="Rhodanese-like_dom"/>
</dbReference>
<comment type="caution">
    <text evidence="3">The sequence shown here is derived from an EMBL/GenBank/DDBJ whole genome shotgun (WGS) entry which is preliminary data.</text>
</comment>
<feature type="domain" description="Rhodanese" evidence="2">
    <location>
        <begin position="15"/>
        <end position="131"/>
    </location>
</feature>
<keyword evidence="4" id="KW-1185">Reference proteome</keyword>